<keyword evidence="2" id="KW-0812">Transmembrane</keyword>
<keyword evidence="5" id="KW-1185">Reference proteome</keyword>
<gene>
    <name evidence="4" type="ORF">D9613_009681</name>
</gene>
<feature type="domain" description="DUF6535" evidence="3">
    <location>
        <begin position="42"/>
        <end position="224"/>
    </location>
</feature>
<evidence type="ECO:0000256" key="2">
    <source>
        <dbReference type="SAM" id="Phobius"/>
    </source>
</evidence>
<dbReference type="AlphaFoldDB" id="A0A8H4QXK5"/>
<evidence type="ECO:0000313" key="5">
    <source>
        <dbReference type="Proteomes" id="UP000521872"/>
    </source>
</evidence>
<keyword evidence="2" id="KW-0472">Membrane</keyword>
<evidence type="ECO:0000259" key="3">
    <source>
        <dbReference type="Pfam" id="PF20153"/>
    </source>
</evidence>
<dbReference type="EMBL" id="JAACJL010000017">
    <property type="protein sequence ID" value="KAF4618576.1"/>
    <property type="molecule type" value="Genomic_DNA"/>
</dbReference>
<dbReference type="Pfam" id="PF20153">
    <property type="entry name" value="DUF6535"/>
    <property type="match status" value="1"/>
</dbReference>
<reference evidence="4 5" key="1">
    <citation type="submission" date="2019-12" db="EMBL/GenBank/DDBJ databases">
        <authorList>
            <person name="Floudas D."/>
            <person name="Bentzer J."/>
            <person name="Ahren D."/>
            <person name="Johansson T."/>
            <person name="Persson P."/>
            <person name="Tunlid A."/>
        </authorList>
    </citation>
    <scope>NUCLEOTIDE SEQUENCE [LARGE SCALE GENOMIC DNA]</scope>
    <source>
        <strain evidence="4 5">CBS 102.39</strain>
    </source>
</reference>
<feature type="region of interest" description="Disordered" evidence="1">
    <location>
        <begin position="1"/>
        <end position="34"/>
    </location>
</feature>
<proteinExistence type="predicted"/>
<dbReference type="Proteomes" id="UP000521872">
    <property type="component" value="Unassembled WGS sequence"/>
</dbReference>
<feature type="transmembrane region" description="Helical" evidence="2">
    <location>
        <begin position="235"/>
        <end position="262"/>
    </location>
</feature>
<comment type="caution">
    <text evidence="4">The sequence shown here is derived from an EMBL/GenBank/DDBJ whole genome shotgun (WGS) entry which is preliminary data.</text>
</comment>
<organism evidence="4 5">
    <name type="scientific">Agrocybe pediades</name>
    <dbReference type="NCBI Taxonomy" id="84607"/>
    <lineage>
        <taxon>Eukaryota</taxon>
        <taxon>Fungi</taxon>
        <taxon>Dikarya</taxon>
        <taxon>Basidiomycota</taxon>
        <taxon>Agaricomycotina</taxon>
        <taxon>Agaricomycetes</taxon>
        <taxon>Agaricomycetidae</taxon>
        <taxon>Agaricales</taxon>
        <taxon>Agaricineae</taxon>
        <taxon>Strophariaceae</taxon>
        <taxon>Agrocybe</taxon>
    </lineage>
</organism>
<name>A0A8H4QXK5_9AGAR</name>
<protein>
    <recommendedName>
        <fullName evidence="3">DUF6535 domain-containing protein</fullName>
    </recommendedName>
</protein>
<evidence type="ECO:0000256" key="1">
    <source>
        <dbReference type="SAM" id="MobiDB-lite"/>
    </source>
</evidence>
<evidence type="ECO:0000313" key="4">
    <source>
        <dbReference type="EMBL" id="KAF4618576.1"/>
    </source>
</evidence>
<keyword evidence="2" id="KW-1133">Transmembrane helix</keyword>
<feature type="transmembrane region" description="Helical" evidence="2">
    <location>
        <begin position="146"/>
        <end position="168"/>
    </location>
</feature>
<dbReference type="InterPro" id="IPR045338">
    <property type="entry name" value="DUF6535"/>
</dbReference>
<accession>A0A8H4QXK5</accession>
<feature type="transmembrane region" description="Helical" evidence="2">
    <location>
        <begin position="201"/>
        <end position="223"/>
    </location>
</feature>
<sequence>MPNYHGEANDSNDSPDSERPQTSDPDMDGFMFAPEKPDGDLWEVALEPLMKREREQCDAWKEEVQNLLIFDSDGTKAGLFSAVVTAFVIESYKTLHVDPQDTVVSLLSQILVRIENGNMTSTPTSNLPSGQVTFVPDKSAERINSFWFISLVLSLATALIGIISLQWLREYQSYANFNSEETFALFNMRKDGFEKWHVPKVFTALPLLLQAALVLFLAGMVDFSLALGIKVGIPVIIAIALTLAFLLLTTILPAFQVLLYIFRLPTTNGPQHLVPQCPYKSPQSRAFRILAVPFCAFYRKMQRKLEFLAWRLQLVYRFTPEIVNPEVLLTTWSDYDQAWLHLRCYVSQEMFDRTANPGRRMRVVGYLPFTPYARHLTDLLTCLRRIMVSNVPETSRAAAYHSLRRVSLFIKDRISDTIDETDNLQYYLSILINTDLEEPPCGEPLSVCLDRSSMSPSLYSTAFRYHILSNFLCIPGYPVWFSHFLELEILLKRWLYSDYRKLEASAVLSGSVPSFFWIQLEPLAFQTRAPYVDSPLHISGRFFSERDWKTSEALIHEYCTIYVSFFTCISKGDQYRDWSTSIHMAPEATELLGHAASVGYHNLLAPTSIAIADIIIDCLQTYLDVPSDERDGDGTTYNLLFYAASIYLSAFPKNAPGPWTPSMWSVYERLEEVRIAVIRYKARVLDIIGPDHTIETQFIDYQEFLFAEVEVSQLSRRFSAEWWSSLEEPFLYPTGEEVRIGSGEDGVSITTSVIPDQPSTPHS</sequence>